<dbReference type="PROSITE" id="PS01149">
    <property type="entry name" value="PSI_RSU"/>
    <property type="match status" value="1"/>
</dbReference>
<evidence type="ECO:0000256" key="3">
    <source>
        <dbReference type="RuleBase" id="RU003887"/>
    </source>
</evidence>
<evidence type="ECO:0000256" key="1">
    <source>
        <dbReference type="ARBA" id="ARBA00008348"/>
    </source>
</evidence>
<dbReference type="SUPFAM" id="SSF55120">
    <property type="entry name" value="Pseudouridine synthase"/>
    <property type="match status" value="1"/>
</dbReference>
<dbReference type="InterPro" id="IPR042092">
    <property type="entry name" value="PsdUridine_s_RsuA/RluB/E/F_cat"/>
</dbReference>
<dbReference type="GO" id="GO:0003723">
    <property type="term" value="F:RNA binding"/>
    <property type="evidence" value="ECO:0007669"/>
    <property type="project" value="InterPro"/>
</dbReference>
<dbReference type="InterPro" id="IPR018496">
    <property type="entry name" value="PsdUridine_synth_RsuA/RluB_CS"/>
</dbReference>
<sequence>MFRYILFNKPFRVLTQFTDDTGKATLADYIKIPDIYGAGRLDYDSEGLLLLTNNGPFIHHLMNPKFKVPKTYMVQVEGIPSAESLSQLRLGVELKDGMTRPCEAELVAQPEWLWPRTPPIRERKEIPTSWLKITITEGKNRQVRRMTAAINHPTLRLVRYAIGDLTLDQLASGESKELSEQQLYQALGIKRMTNQHSRHAKTAAPVKAATKRSDSHPHRNQRRRNQNRTGGKIRSGNR</sequence>
<proteinExistence type="inferred from homology"/>
<gene>
    <name evidence="6" type="ORF">FME95_02460</name>
</gene>
<feature type="region of interest" description="Disordered" evidence="4">
    <location>
        <begin position="194"/>
        <end position="238"/>
    </location>
</feature>
<dbReference type="GO" id="GO:0006364">
    <property type="term" value="P:rRNA processing"/>
    <property type="evidence" value="ECO:0007669"/>
    <property type="project" value="UniProtKB-ARBA"/>
</dbReference>
<reference evidence="6 7" key="1">
    <citation type="submission" date="2019-07" db="EMBL/GenBank/DDBJ databases">
        <title>Reinekea sp. strain SSH23 genome sequencing and assembly.</title>
        <authorList>
            <person name="Kim I."/>
        </authorList>
    </citation>
    <scope>NUCLEOTIDE SEQUENCE [LARGE SCALE GENOMIC DNA]</scope>
    <source>
        <strain evidence="6 7">SSH23</strain>
    </source>
</reference>
<dbReference type="InterPro" id="IPR000748">
    <property type="entry name" value="PsdUridine_synth_RsuA/RluB/E/F"/>
</dbReference>
<dbReference type="OrthoDB" id="9807213at2"/>
<evidence type="ECO:0000256" key="2">
    <source>
        <dbReference type="ARBA" id="ARBA00023235"/>
    </source>
</evidence>
<dbReference type="Pfam" id="PF00849">
    <property type="entry name" value="PseudoU_synth_2"/>
    <property type="match status" value="1"/>
</dbReference>
<comment type="caution">
    <text evidence="6">The sequence shown here is derived from an EMBL/GenBank/DDBJ whole genome shotgun (WGS) entry which is preliminary data.</text>
</comment>
<evidence type="ECO:0000259" key="5">
    <source>
        <dbReference type="Pfam" id="PF00849"/>
    </source>
</evidence>
<accession>A0A5C8Z829</accession>
<dbReference type="EMBL" id="VKAD01000001">
    <property type="protein sequence ID" value="TXR53453.1"/>
    <property type="molecule type" value="Genomic_DNA"/>
</dbReference>
<keyword evidence="7" id="KW-1185">Reference proteome</keyword>
<dbReference type="InterPro" id="IPR006145">
    <property type="entry name" value="PsdUridine_synth_RsuA/RluA"/>
</dbReference>
<organism evidence="6 7">
    <name type="scientific">Reinekea thalattae</name>
    <dbReference type="NCBI Taxonomy" id="2593301"/>
    <lineage>
        <taxon>Bacteria</taxon>
        <taxon>Pseudomonadati</taxon>
        <taxon>Pseudomonadota</taxon>
        <taxon>Gammaproteobacteria</taxon>
        <taxon>Oceanospirillales</taxon>
        <taxon>Saccharospirillaceae</taxon>
        <taxon>Reinekea</taxon>
    </lineage>
</organism>
<dbReference type="InterPro" id="IPR050343">
    <property type="entry name" value="RsuA_PseudoU_synthase"/>
</dbReference>
<comment type="similarity">
    <text evidence="1 3">Belongs to the pseudouridine synthase RsuA family.</text>
</comment>
<feature type="domain" description="Pseudouridine synthase RsuA/RluA-like" evidence="5">
    <location>
        <begin position="4"/>
        <end position="149"/>
    </location>
</feature>
<evidence type="ECO:0000313" key="7">
    <source>
        <dbReference type="Proteomes" id="UP000321764"/>
    </source>
</evidence>
<evidence type="ECO:0000256" key="4">
    <source>
        <dbReference type="SAM" id="MobiDB-lite"/>
    </source>
</evidence>
<dbReference type="InterPro" id="IPR020094">
    <property type="entry name" value="TruA/RsuA/RluB/E/F_N"/>
</dbReference>
<dbReference type="GO" id="GO:0009982">
    <property type="term" value="F:pseudouridine synthase activity"/>
    <property type="evidence" value="ECO:0007669"/>
    <property type="project" value="InterPro"/>
</dbReference>
<dbReference type="GO" id="GO:0140098">
    <property type="term" value="F:catalytic activity, acting on RNA"/>
    <property type="evidence" value="ECO:0007669"/>
    <property type="project" value="UniProtKB-ARBA"/>
</dbReference>
<dbReference type="Gene3D" id="3.30.70.580">
    <property type="entry name" value="Pseudouridine synthase I, catalytic domain, N-terminal subdomain"/>
    <property type="match status" value="1"/>
</dbReference>
<dbReference type="NCBIfam" id="TIGR00093">
    <property type="entry name" value="pseudouridine synthase"/>
    <property type="match status" value="1"/>
</dbReference>
<dbReference type="Proteomes" id="UP000321764">
    <property type="component" value="Unassembled WGS sequence"/>
</dbReference>
<dbReference type="EC" id="5.4.99.-" evidence="3"/>
<name>A0A5C8Z829_9GAMM</name>
<dbReference type="RefSeq" id="WP_147712839.1">
    <property type="nucleotide sequence ID" value="NZ_VKAD01000001.1"/>
</dbReference>
<dbReference type="InterPro" id="IPR020103">
    <property type="entry name" value="PsdUridine_synth_cat_dom_sf"/>
</dbReference>
<dbReference type="GO" id="GO:0001522">
    <property type="term" value="P:pseudouridine synthesis"/>
    <property type="evidence" value="ECO:0007669"/>
    <property type="project" value="InterPro"/>
</dbReference>
<dbReference type="PANTHER" id="PTHR47683:SF2">
    <property type="entry name" value="RNA-BINDING S4 DOMAIN-CONTAINING PROTEIN"/>
    <property type="match status" value="1"/>
</dbReference>
<dbReference type="AlphaFoldDB" id="A0A5C8Z829"/>
<evidence type="ECO:0000313" key="6">
    <source>
        <dbReference type="EMBL" id="TXR53453.1"/>
    </source>
</evidence>
<dbReference type="Gene3D" id="3.30.70.1560">
    <property type="entry name" value="Alpha-L RNA-binding motif"/>
    <property type="match status" value="1"/>
</dbReference>
<protein>
    <recommendedName>
        <fullName evidence="3">Pseudouridine synthase</fullName>
        <ecNumber evidence="3">5.4.99.-</ecNumber>
    </recommendedName>
</protein>
<dbReference type="PANTHER" id="PTHR47683">
    <property type="entry name" value="PSEUDOURIDINE SYNTHASE FAMILY PROTEIN-RELATED"/>
    <property type="match status" value="1"/>
</dbReference>
<keyword evidence="2 3" id="KW-0413">Isomerase</keyword>